<gene>
    <name evidence="1" type="ORF">DFR52_10529</name>
</gene>
<dbReference type="OrthoDB" id="8238457at2"/>
<dbReference type="RefSeq" id="WP_110033480.1">
    <property type="nucleotide sequence ID" value="NZ_QGTR01000005.1"/>
</dbReference>
<dbReference type="EMBL" id="QGTR01000005">
    <property type="protein sequence ID" value="PWV98052.1"/>
    <property type="molecule type" value="Genomic_DNA"/>
</dbReference>
<dbReference type="AlphaFoldDB" id="A0A317PFY7"/>
<name>A0A317PFY7_9HYPH</name>
<sequence length="96" mass="10285">MNQIRFEDGGFEIDAGLIAEGLGINEAGLQAGMHDGSITSLTEKGVGDDDGRYRLTFFSPSRRFRLLVDGSGTVLQRSTIDFGDRPLPASARRPGG</sequence>
<accession>A0A317PFY7</accession>
<comment type="caution">
    <text evidence="1">The sequence shown here is derived from an EMBL/GenBank/DDBJ whole genome shotgun (WGS) entry which is preliminary data.</text>
</comment>
<keyword evidence="2" id="KW-1185">Reference proteome</keyword>
<proteinExistence type="predicted"/>
<protein>
    <submittedName>
        <fullName evidence="1">Uncharacterized protein</fullName>
    </submittedName>
</protein>
<evidence type="ECO:0000313" key="2">
    <source>
        <dbReference type="Proteomes" id="UP000246352"/>
    </source>
</evidence>
<evidence type="ECO:0000313" key="1">
    <source>
        <dbReference type="EMBL" id="PWV98052.1"/>
    </source>
</evidence>
<dbReference type="InterPro" id="IPR045389">
    <property type="entry name" value="DUF6522"/>
</dbReference>
<dbReference type="Pfam" id="PF20132">
    <property type="entry name" value="DUF6522"/>
    <property type="match status" value="1"/>
</dbReference>
<organism evidence="1 2">
    <name type="scientific">Hoeflea marina</name>
    <dbReference type="NCBI Taxonomy" id="274592"/>
    <lineage>
        <taxon>Bacteria</taxon>
        <taxon>Pseudomonadati</taxon>
        <taxon>Pseudomonadota</taxon>
        <taxon>Alphaproteobacteria</taxon>
        <taxon>Hyphomicrobiales</taxon>
        <taxon>Rhizobiaceae</taxon>
        <taxon>Hoeflea</taxon>
    </lineage>
</organism>
<reference evidence="1 2" key="1">
    <citation type="submission" date="2018-05" db="EMBL/GenBank/DDBJ databases">
        <title>Genomic Encyclopedia of Type Strains, Phase IV (KMG-IV): sequencing the most valuable type-strain genomes for metagenomic binning, comparative biology and taxonomic classification.</title>
        <authorList>
            <person name="Goeker M."/>
        </authorList>
    </citation>
    <scope>NUCLEOTIDE SEQUENCE [LARGE SCALE GENOMIC DNA]</scope>
    <source>
        <strain evidence="1 2">DSM 16791</strain>
    </source>
</reference>
<dbReference type="Proteomes" id="UP000246352">
    <property type="component" value="Unassembled WGS sequence"/>
</dbReference>